<accession>A0A834IR51</accession>
<comment type="caution">
    <text evidence="1">The sequence shown here is derived from an EMBL/GenBank/DDBJ whole genome shotgun (WGS) entry which is preliminary data.</text>
</comment>
<name>A0A834IR51_RHYFE</name>
<evidence type="ECO:0000313" key="1">
    <source>
        <dbReference type="EMBL" id="KAF7285647.1"/>
    </source>
</evidence>
<reference evidence="1" key="1">
    <citation type="submission" date="2020-08" db="EMBL/GenBank/DDBJ databases">
        <title>Genome sequencing and assembly of the red palm weevil Rhynchophorus ferrugineus.</title>
        <authorList>
            <person name="Dias G.B."/>
            <person name="Bergman C.M."/>
            <person name="Manee M."/>
        </authorList>
    </citation>
    <scope>NUCLEOTIDE SEQUENCE</scope>
    <source>
        <strain evidence="1">AA-2017</strain>
        <tissue evidence="1">Whole larva</tissue>
    </source>
</reference>
<gene>
    <name evidence="1" type="ORF">GWI33_010299</name>
</gene>
<dbReference type="Proteomes" id="UP000625711">
    <property type="component" value="Unassembled WGS sequence"/>
</dbReference>
<organism evidence="1 2">
    <name type="scientific">Rhynchophorus ferrugineus</name>
    <name type="common">Red palm weevil</name>
    <name type="synonym">Curculio ferrugineus</name>
    <dbReference type="NCBI Taxonomy" id="354439"/>
    <lineage>
        <taxon>Eukaryota</taxon>
        <taxon>Metazoa</taxon>
        <taxon>Ecdysozoa</taxon>
        <taxon>Arthropoda</taxon>
        <taxon>Hexapoda</taxon>
        <taxon>Insecta</taxon>
        <taxon>Pterygota</taxon>
        <taxon>Neoptera</taxon>
        <taxon>Endopterygota</taxon>
        <taxon>Coleoptera</taxon>
        <taxon>Polyphaga</taxon>
        <taxon>Cucujiformia</taxon>
        <taxon>Curculionidae</taxon>
        <taxon>Dryophthorinae</taxon>
        <taxon>Rhynchophorus</taxon>
    </lineage>
</organism>
<protein>
    <submittedName>
        <fullName evidence="1">Uncharacterized protein</fullName>
    </submittedName>
</protein>
<dbReference type="AlphaFoldDB" id="A0A834IR51"/>
<keyword evidence="2" id="KW-1185">Reference proteome</keyword>
<proteinExistence type="predicted"/>
<dbReference type="EMBL" id="JAACXV010000049">
    <property type="protein sequence ID" value="KAF7285647.1"/>
    <property type="molecule type" value="Genomic_DNA"/>
</dbReference>
<evidence type="ECO:0000313" key="2">
    <source>
        <dbReference type="Proteomes" id="UP000625711"/>
    </source>
</evidence>
<sequence length="130" mass="14759">MLETGNKDFLPSNRSLKTAFVLDLLNSHVPRPCDKNSRQKVNGCWTISYVAFGLVFEWHSLSGRRWRLHAGFRQKRKIRVSIEAPRAVGTLRKVLTNTAGTHYDVLAVPQEIPITCCLAPCLREKGRIDN</sequence>